<dbReference type="PROSITE" id="PS01359">
    <property type="entry name" value="ZF_PHD_1"/>
    <property type="match status" value="1"/>
</dbReference>
<feature type="region of interest" description="Disordered" evidence="4">
    <location>
        <begin position="20"/>
        <end position="57"/>
    </location>
</feature>
<keyword evidence="7" id="KW-1185">Reference proteome</keyword>
<dbReference type="Proteomes" id="UP000077051">
    <property type="component" value="Unassembled WGS sequence"/>
</dbReference>
<gene>
    <name evidence="6" type="ORF">MUCCIDRAFT_84064</name>
</gene>
<dbReference type="GO" id="GO:0061186">
    <property type="term" value="P:negative regulation of silent mating-type cassette heterochromatin formation"/>
    <property type="evidence" value="ECO:0007669"/>
    <property type="project" value="TreeGrafter"/>
</dbReference>
<protein>
    <recommendedName>
        <fullName evidence="5">Zinc finger PHD-type domain-containing protein</fullName>
    </recommendedName>
</protein>
<dbReference type="SUPFAM" id="SSF57903">
    <property type="entry name" value="FYVE/PHD zinc finger"/>
    <property type="match status" value="1"/>
</dbReference>
<dbReference type="Gene3D" id="3.30.40.10">
    <property type="entry name" value="Zinc/RING finger domain, C3HC4 (zinc finger)"/>
    <property type="match status" value="1"/>
</dbReference>
<dbReference type="GO" id="GO:0061188">
    <property type="term" value="P:negative regulation of rDNA heterochromatin formation"/>
    <property type="evidence" value="ECO:0007669"/>
    <property type="project" value="TreeGrafter"/>
</dbReference>
<dbReference type="InterPro" id="IPR053051">
    <property type="entry name" value="HDAC_complex_subunit"/>
</dbReference>
<dbReference type="GO" id="GO:0033698">
    <property type="term" value="C:Rpd3L complex"/>
    <property type="evidence" value="ECO:0007669"/>
    <property type="project" value="TreeGrafter"/>
</dbReference>
<feature type="region of interest" description="Disordered" evidence="4">
    <location>
        <begin position="351"/>
        <end position="371"/>
    </location>
</feature>
<evidence type="ECO:0000256" key="3">
    <source>
        <dbReference type="ARBA" id="ARBA00022833"/>
    </source>
</evidence>
<dbReference type="AlphaFoldDB" id="A0A168HRY3"/>
<dbReference type="Pfam" id="PF20826">
    <property type="entry name" value="PHD_5"/>
    <property type="match status" value="1"/>
</dbReference>
<evidence type="ECO:0000256" key="1">
    <source>
        <dbReference type="ARBA" id="ARBA00022723"/>
    </source>
</evidence>
<dbReference type="CDD" id="cd15550">
    <property type="entry name" value="PHD_MLL5"/>
    <property type="match status" value="1"/>
</dbReference>
<dbReference type="GO" id="GO:0008270">
    <property type="term" value="F:zinc ion binding"/>
    <property type="evidence" value="ECO:0007669"/>
    <property type="project" value="UniProtKB-KW"/>
</dbReference>
<evidence type="ECO:0000256" key="4">
    <source>
        <dbReference type="SAM" id="MobiDB-lite"/>
    </source>
</evidence>
<evidence type="ECO:0000259" key="5">
    <source>
        <dbReference type="SMART" id="SM00249"/>
    </source>
</evidence>
<name>A0A168HRY3_MUCCL</name>
<feature type="compositionally biased region" description="Acidic residues" evidence="4">
    <location>
        <begin position="35"/>
        <end position="56"/>
    </location>
</feature>
<feature type="compositionally biased region" description="Basic and acidic residues" evidence="4">
    <location>
        <begin position="400"/>
        <end position="414"/>
    </location>
</feature>
<keyword evidence="3" id="KW-0862">Zinc</keyword>
<accession>A0A168HRY3</accession>
<dbReference type="SMART" id="SM00249">
    <property type="entry name" value="PHD"/>
    <property type="match status" value="1"/>
</dbReference>
<evidence type="ECO:0000313" key="7">
    <source>
        <dbReference type="Proteomes" id="UP000077051"/>
    </source>
</evidence>
<dbReference type="InterPro" id="IPR013083">
    <property type="entry name" value="Znf_RING/FYVE/PHD"/>
</dbReference>
<dbReference type="VEuPathDB" id="FungiDB:MUCCIDRAFT_84064"/>
<evidence type="ECO:0000313" key="6">
    <source>
        <dbReference type="EMBL" id="OAC99110.1"/>
    </source>
</evidence>
<dbReference type="STRING" id="747725.A0A168HRY3"/>
<keyword evidence="2" id="KW-0863">Zinc-finger</keyword>
<evidence type="ECO:0000256" key="2">
    <source>
        <dbReference type="ARBA" id="ARBA00022771"/>
    </source>
</evidence>
<keyword evidence="1" id="KW-0479">Metal-binding</keyword>
<feature type="compositionally biased region" description="Basic residues" evidence="4">
    <location>
        <begin position="236"/>
        <end position="246"/>
    </location>
</feature>
<organism evidence="6 7">
    <name type="scientific">Mucor lusitanicus CBS 277.49</name>
    <dbReference type="NCBI Taxonomy" id="747725"/>
    <lineage>
        <taxon>Eukaryota</taxon>
        <taxon>Fungi</taxon>
        <taxon>Fungi incertae sedis</taxon>
        <taxon>Mucoromycota</taxon>
        <taxon>Mucoromycotina</taxon>
        <taxon>Mucoromycetes</taxon>
        <taxon>Mucorales</taxon>
        <taxon>Mucorineae</taxon>
        <taxon>Mucoraceae</taxon>
        <taxon>Mucor</taxon>
    </lineage>
</organism>
<dbReference type="PANTHER" id="PTHR47793">
    <property type="entry name" value="HISTONE DEACETYLASE COMPLEX SUBUNIT CTI6"/>
    <property type="match status" value="1"/>
</dbReference>
<proteinExistence type="predicted"/>
<reference evidence="6 7" key="1">
    <citation type="submission" date="2015-06" db="EMBL/GenBank/DDBJ databases">
        <title>Expansion of signal transduction pathways in fungi by whole-genome duplication.</title>
        <authorList>
            <consortium name="DOE Joint Genome Institute"/>
            <person name="Corrochano L.M."/>
            <person name="Kuo A."/>
            <person name="Marcet-Houben M."/>
            <person name="Polaino S."/>
            <person name="Salamov A."/>
            <person name="Villalobos J.M."/>
            <person name="Alvarez M.I."/>
            <person name="Avalos J."/>
            <person name="Benito E.P."/>
            <person name="Benoit I."/>
            <person name="Burger G."/>
            <person name="Camino L.P."/>
            <person name="Canovas D."/>
            <person name="Cerda-Olmedo E."/>
            <person name="Cheng J.-F."/>
            <person name="Dominguez A."/>
            <person name="Elias M."/>
            <person name="Eslava A.P."/>
            <person name="Glaser F."/>
            <person name="Grimwood J."/>
            <person name="Gutierrez G."/>
            <person name="Heitman J."/>
            <person name="Henrissat B."/>
            <person name="Iturriaga E.A."/>
            <person name="Lang B.F."/>
            <person name="Lavin J.L."/>
            <person name="Lee S."/>
            <person name="Li W."/>
            <person name="Lindquist E."/>
            <person name="Lopez-Garcia S."/>
            <person name="Luque E.M."/>
            <person name="Marcos A.T."/>
            <person name="Martin J."/>
            <person name="Mccluskey K."/>
            <person name="Medina H.R."/>
            <person name="Miralles-Duran A."/>
            <person name="Miyazaki A."/>
            <person name="Munoz-Torres E."/>
            <person name="Oguiza J.A."/>
            <person name="Ohm R."/>
            <person name="Olmedo M."/>
            <person name="Orejas M."/>
            <person name="Ortiz-Castellanos L."/>
            <person name="Pisabarro A.G."/>
            <person name="Rodriguez-Romero J."/>
            <person name="Ruiz-Herrera J."/>
            <person name="Ruiz-Vazquez R."/>
            <person name="Sanz C."/>
            <person name="Schackwitz W."/>
            <person name="Schmutz J."/>
            <person name="Shahriari M."/>
            <person name="Shelest E."/>
            <person name="Silva-Franco F."/>
            <person name="Soanes D."/>
            <person name="Syed K."/>
            <person name="Tagua V.G."/>
            <person name="Talbot N.J."/>
            <person name="Thon M."/>
            <person name="De Vries R.P."/>
            <person name="Wiebenga A."/>
            <person name="Yadav J.S."/>
            <person name="Braun E.L."/>
            <person name="Baker S."/>
            <person name="Garre V."/>
            <person name="Horwitz B."/>
            <person name="Torres-Martinez S."/>
            <person name="Idnurm A."/>
            <person name="Herrera-Estrella A."/>
            <person name="Gabaldon T."/>
            <person name="Grigoriev I.V."/>
        </authorList>
    </citation>
    <scope>NUCLEOTIDE SEQUENCE [LARGE SCALE GENOMIC DNA]</scope>
    <source>
        <strain evidence="6 7">CBS 277.49</strain>
    </source>
</reference>
<comment type="caution">
    <text evidence="6">The sequence shown here is derived from an EMBL/GenBank/DDBJ whole genome shotgun (WGS) entry which is preliminary data.</text>
</comment>
<feature type="compositionally biased region" description="Low complexity" evidence="4">
    <location>
        <begin position="427"/>
        <end position="436"/>
    </location>
</feature>
<dbReference type="OrthoDB" id="79252at2759"/>
<feature type="region of interest" description="Disordered" evidence="4">
    <location>
        <begin position="394"/>
        <end position="436"/>
    </location>
</feature>
<dbReference type="EMBL" id="AMYB01000008">
    <property type="protein sequence ID" value="OAC99110.1"/>
    <property type="molecule type" value="Genomic_DNA"/>
</dbReference>
<dbReference type="InterPro" id="IPR019786">
    <property type="entry name" value="Zinc_finger_PHD-type_CS"/>
</dbReference>
<feature type="region of interest" description="Disordered" evidence="4">
    <location>
        <begin position="206"/>
        <end position="298"/>
    </location>
</feature>
<feature type="compositionally biased region" description="Low complexity" evidence="4">
    <location>
        <begin position="249"/>
        <end position="268"/>
    </location>
</feature>
<sequence length="515" mass="57828">MLFSLGSSVAPTVPVRKIATASKRKQKIPEPVMAVEEEEEEDDDDEEEEEEDEEDESITRCVCGESHSLGLMVCCDQCEVWQHCECMGLEKDEIPDEYFCELCRPSDHIEVKSYDKTRRYYKPCLPVSAEIEAASDKRAAKRRTTFNSREASISLEEVLAFRNAIEQSKNYDASGMEITASQVQVQHYDAMHTLDENITIVQNYDTQQEHQAKRSKRASPKKATSTTTAEEQVKPKREKKTQRRYTPRSATSNSHATTPSSNTATTSAVRRHTNNKDSRSRTSTPQPELQTPTSATTNNQIFEHFSPFARESTPPAKVRLPSQRTTIAEMNKRASQILEYICSMQVELATKRNRHDGPSSDSEDDDEEGEVCKRRQLVSAKMNQVMASNAFVGAGANENTNHEDGNSLSKENRRPTPILIPGKLDHSSPSSSLSSASTIPLDDVAYQHEKSVAQEALEKSSSSITKEQSSMEIMDNLTRKVITFQRRFGSLDGFNVNGMDEDDGPVTRSSHHSRW</sequence>
<dbReference type="InterPro" id="IPR001965">
    <property type="entry name" value="Znf_PHD"/>
</dbReference>
<feature type="domain" description="Zinc finger PHD-type" evidence="5">
    <location>
        <begin position="60"/>
        <end position="104"/>
    </location>
</feature>
<dbReference type="InterPro" id="IPR011011">
    <property type="entry name" value="Znf_FYVE_PHD"/>
</dbReference>
<dbReference type="PANTHER" id="PTHR47793:SF1">
    <property type="entry name" value="HISTONE DEACETYLASE COMPLEX SUBUNIT CTI6"/>
    <property type="match status" value="1"/>
</dbReference>
<feature type="compositionally biased region" description="Polar residues" evidence="4">
    <location>
        <begin position="281"/>
        <end position="298"/>
    </location>
</feature>
<dbReference type="GO" id="GO:0070210">
    <property type="term" value="C:Rpd3L-Expanded complex"/>
    <property type="evidence" value="ECO:0007669"/>
    <property type="project" value="TreeGrafter"/>
</dbReference>